<evidence type="ECO:0000313" key="11">
    <source>
        <dbReference type="Proteomes" id="UP000011715"/>
    </source>
</evidence>
<keyword evidence="4 7" id="KW-0472">Membrane</keyword>
<evidence type="ECO:0000256" key="4">
    <source>
        <dbReference type="ARBA" id="ARBA00023136"/>
    </source>
</evidence>
<feature type="domain" description="Rhodopsin" evidence="8">
    <location>
        <begin position="35"/>
        <end position="284"/>
    </location>
</feature>
<keyword evidence="3 7" id="KW-1133">Transmembrane helix</keyword>
<dbReference type="PANTHER" id="PTHR33048:SF96">
    <property type="entry name" value="INTEGRAL MEMBRANE PROTEIN"/>
    <property type="match status" value="1"/>
</dbReference>
<feature type="compositionally biased region" description="Polar residues" evidence="6">
    <location>
        <begin position="428"/>
        <end position="441"/>
    </location>
</feature>
<sequence length="558" mass="61049">MAKGVSTMRAGEDWGPSMIGVTVTMLVLSIIAVSARIYTSLVLIKRFMVEDVLAILTVVAYFVFTLFCCLGVHWGLGKKITDVPNRIHHVALLYKYLGMAAYIVVSGLIKFVVGIYLIRLFKNSRQKWQTYFLIVLLVLVGISNAVYFFISVFQCRPVWVFWHQKDDGFDKSTRDCFKPAIALGSTYTVNLINIVTDLALALMPISLVWKAKLDRRTKISVVAILAVASASSLATIVRVPYLYQLLDNPEYLANFVELANWSAVEIGLAVIASSAATLRPLFRKFKLLTTTMRSRYGNGYGTGYSQGSRGGKSTFHSRSRSIGFRKGADKDLGTGTGTNTMFSVNDVKGPITVDTSISIDVEKCAPPQGGGGGRSVAWGDTSAMSPIQPEISREHRDGSQDRLAGHWRMESQASWEIVDIENGRARANSGNNINHSRSNSRQQEDDSPRGRTMSPRRFGPPRPLYEIGRTQRVRRSLPLIAQYGPSTELPNITSASAESPVMPALPPPAPYPLSPASPSSSLESSTLPPPGTALSTDVVTPPPPVHPALRPRADTPFI</sequence>
<dbReference type="InterPro" id="IPR049326">
    <property type="entry name" value="Rhodopsin_dom_fungi"/>
</dbReference>
<reference evidence="10" key="5">
    <citation type="submission" date="2015-06" db="UniProtKB">
        <authorList>
            <consortium name="EnsemblFungi"/>
        </authorList>
    </citation>
    <scope>IDENTIFICATION</scope>
    <source>
        <strain evidence="10">ATCC 64411</strain>
    </source>
</reference>
<reference evidence="10" key="4">
    <citation type="journal article" date="2015" name="G3 (Bethesda)">
        <title>Genome sequences of three phytopathogenic species of the Magnaporthaceae family of fungi.</title>
        <authorList>
            <person name="Okagaki L.H."/>
            <person name="Nunes C.C."/>
            <person name="Sailsbery J."/>
            <person name="Clay B."/>
            <person name="Brown D."/>
            <person name="John T."/>
            <person name="Oh Y."/>
            <person name="Young N."/>
            <person name="Fitzgerald M."/>
            <person name="Haas B.J."/>
            <person name="Zeng Q."/>
            <person name="Young S."/>
            <person name="Adiconis X."/>
            <person name="Fan L."/>
            <person name="Levin J.Z."/>
            <person name="Mitchell T.K."/>
            <person name="Okubara P.A."/>
            <person name="Farman M.L."/>
            <person name="Kohn L.M."/>
            <person name="Birren B."/>
            <person name="Ma L.-J."/>
            <person name="Dean R.A."/>
        </authorList>
    </citation>
    <scope>NUCLEOTIDE SEQUENCE</scope>
    <source>
        <strain evidence="10">ATCC 64411 / 73-15</strain>
    </source>
</reference>
<evidence type="ECO:0000256" key="7">
    <source>
        <dbReference type="SAM" id="Phobius"/>
    </source>
</evidence>
<proteinExistence type="inferred from homology"/>
<evidence type="ECO:0000313" key="10">
    <source>
        <dbReference type="EnsemblFungi" id="MAPG_01537T0"/>
    </source>
</evidence>
<feature type="region of interest" description="Disordered" evidence="6">
    <location>
        <begin position="484"/>
        <end position="558"/>
    </location>
</feature>
<protein>
    <recommendedName>
        <fullName evidence="8">Rhodopsin domain-containing protein</fullName>
    </recommendedName>
</protein>
<dbReference type="EMBL" id="ADBL01000369">
    <property type="status" value="NOT_ANNOTATED_CDS"/>
    <property type="molecule type" value="Genomic_DNA"/>
</dbReference>
<evidence type="ECO:0000256" key="5">
    <source>
        <dbReference type="ARBA" id="ARBA00038359"/>
    </source>
</evidence>
<dbReference type="STRING" id="644358.A0A0C4DNY8"/>
<feature type="compositionally biased region" description="Polar residues" evidence="6">
    <location>
        <begin position="484"/>
        <end position="496"/>
    </location>
</feature>
<reference evidence="9" key="1">
    <citation type="submission" date="2010-05" db="EMBL/GenBank/DDBJ databases">
        <title>The Genome Sequence of Magnaporthe poae strain ATCC 64411.</title>
        <authorList>
            <consortium name="The Broad Institute Genome Sequencing Platform"/>
            <consortium name="Broad Institute Genome Sequencing Center for Infectious Disease"/>
            <person name="Ma L.-J."/>
            <person name="Dead R."/>
            <person name="Young S."/>
            <person name="Zeng Q."/>
            <person name="Koehrsen M."/>
            <person name="Alvarado L."/>
            <person name="Berlin A."/>
            <person name="Chapman S.B."/>
            <person name="Chen Z."/>
            <person name="Freedman E."/>
            <person name="Gellesch M."/>
            <person name="Goldberg J."/>
            <person name="Griggs A."/>
            <person name="Gujja S."/>
            <person name="Heilman E.R."/>
            <person name="Heiman D."/>
            <person name="Hepburn T."/>
            <person name="Howarth C."/>
            <person name="Jen D."/>
            <person name="Larson L."/>
            <person name="Mehta T."/>
            <person name="Neiman D."/>
            <person name="Pearson M."/>
            <person name="Roberts A."/>
            <person name="Saif S."/>
            <person name="Shea T."/>
            <person name="Shenoy N."/>
            <person name="Sisk P."/>
            <person name="Stolte C."/>
            <person name="Sykes S."/>
            <person name="Walk T."/>
            <person name="White J."/>
            <person name="Yandava C."/>
            <person name="Haas B."/>
            <person name="Nusbaum C."/>
            <person name="Birren B."/>
        </authorList>
    </citation>
    <scope>NUCLEOTIDE SEQUENCE</scope>
    <source>
        <strain evidence="9">ATCC 64411</strain>
    </source>
</reference>
<feature type="transmembrane region" description="Helical" evidence="7">
    <location>
        <begin position="261"/>
        <end position="282"/>
    </location>
</feature>
<feature type="compositionally biased region" description="Gly residues" evidence="6">
    <location>
        <begin position="299"/>
        <end position="310"/>
    </location>
</feature>
<name>A0A0C4DNY8_MAGP6</name>
<evidence type="ECO:0000256" key="6">
    <source>
        <dbReference type="SAM" id="MobiDB-lite"/>
    </source>
</evidence>
<evidence type="ECO:0000256" key="1">
    <source>
        <dbReference type="ARBA" id="ARBA00004141"/>
    </source>
</evidence>
<evidence type="ECO:0000313" key="9">
    <source>
        <dbReference type="EMBL" id="KLU82465.1"/>
    </source>
</evidence>
<feature type="compositionally biased region" description="Pro residues" evidence="6">
    <location>
        <begin position="503"/>
        <end position="515"/>
    </location>
</feature>
<dbReference type="eggNOG" id="ENOG502R8GX">
    <property type="taxonomic scope" value="Eukaryota"/>
</dbReference>
<feature type="transmembrane region" description="Helical" evidence="7">
    <location>
        <begin position="96"/>
        <end position="118"/>
    </location>
</feature>
<reference evidence="9" key="3">
    <citation type="submission" date="2011-03" db="EMBL/GenBank/DDBJ databases">
        <title>Annotation of Magnaporthe poae ATCC 64411.</title>
        <authorList>
            <person name="Ma L.-J."/>
            <person name="Dead R."/>
            <person name="Young S.K."/>
            <person name="Zeng Q."/>
            <person name="Gargeya S."/>
            <person name="Fitzgerald M."/>
            <person name="Haas B."/>
            <person name="Abouelleil A."/>
            <person name="Alvarado L."/>
            <person name="Arachchi H.M."/>
            <person name="Berlin A."/>
            <person name="Brown A."/>
            <person name="Chapman S.B."/>
            <person name="Chen Z."/>
            <person name="Dunbar C."/>
            <person name="Freedman E."/>
            <person name="Gearin G."/>
            <person name="Gellesch M."/>
            <person name="Goldberg J."/>
            <person name="Griggs A."/>
            <person name="Gujja S."/>
            <person name="Heiman D."/>
            <person name="Howarth C."/>
            <person name="Larson L."/>
            <person name="Lui A."/>
            <person name="MacDonald P.J.P."/>
            <person name="Mehta T."/>
            <person name="Montmayeur A."/>
            <person name="Murphy C."/>
            <person name="Neiman D."/>
            <person name="Pearson M."/>
            <person name="Priest M."/>
            <person name="Roberts A."/>
            <person name="Saif S."/>
            <person name="Shea T."/>
            <person name="Shenoy N."/>
            <person name="Sisk P."/>
            <person name="Stolte C."/>
            <person name="Sykes S."/>
            <person name="Yandava C."/>
            <person name="Wortman J."/>
            <person name="Nusbaum C."/>
            <person name="Birren B."/>
        </authorList>
    </citation>
    <scope>NUCLEOTIDE SEQUENCE</scope>
    <source>
        <strain evidence="9">ATCC 64411</strain>
    </source>
</reference>
<dbReference type="VEuPathDB" id="FungiDB:MAPG_01537"/>
<comment type="similarity">
    <text evidence="5">Belongs to the SAT4 family.</text>
</comment>
<feature type="region of interest" description="Disordered" evidence="6">
    <location>
        <begin position="362"/>
        <end position="381"/>
    </location>
</feature>
<dbReference type="PANTHER" id="PTHR33048">
    <property type="entry name" value="PTH11-LIKE INTEGRAL MEMBRANE PROTEIN (AFU_ORTHOLOGUE AFUA_5G11245)"/>
    <property type="match status" value="1"/>
</dbReference>
<feature type="transmembrane region" description="Helical" evidence="7">
    <location>
        <begin position="221"/>
        <end position="241"/>
    </location>
</feature>
<dbReference type="Proteomes" id="UP000011715">
    <property type="component" value="Unassembled WGS sequence"/>
</dbReference>
<accession>A0A0C4DNY8</accession>
<dbReference type="Pfam" id="PF20684">
    <property type="entry name" value="Fung_rhodopsin"/>
    <property type="match status" value="1"/>
</dbReference>
<feature type="region of interest" description="Disordered" evidence="6">
    <location>
        <begin position="299"/>
        <end position="320"/>
    </location>
</feature>
<feature type="transmembrane region" description="Helical" evidence="7">
    <location>
        <begin position="18"/>
        <end position="39"/>
    </location>
</feature>
<feature type="transmembrane region" description="Helical" evidence="7">
    <location>
        <begin position="130"/>
        <end position="150"/>
    </location>
</feature>
<feature type="compositionally biased region" description="Low complexity" evidence="6">
    <location>
        <begin position="516"/>
        <end position="526"/>
    </location>
</feature>
<feature type="transmembrane region" description="Helical" evidence="7">
    <location>
        <begin position="187"/>
        <end position="209"/>
    </location>
</feature>
<dbReference type="GO" id="GO:0016020">
    <property type="term" value="C:membrane"/>
    <property type="evidence" value="ECO:0007669"/>
    <property type="project" value="UniProtKB-SubCell"/>
</dbReference>
<feature type="region of interest" description="Disordered" evidence="6">
    <location>
        <begin position="426"/>
        <end position="471"/>
    </location>
</feature>
<organism evidence="10 11">
    <name type="scientific">Magnaporthiopsis poae (strain ATCC 64411 / 73-15)</name>
    <name type="common">Kentucky bluegrass fungus</name>
    <name type="synonym">Magnaporthe poae</name>
    <dbReference type="NCBI Taxonomy" id="644358"/>
    <lineage>
        <taxon>Eukaryota</taxon>
        <taxon>Fungi</taxon>
        <taxon>Dikarya</taxon>
        <taxon>Ascomycota</taxon>
        <taxon>Pezizomycotina</taxon>
        <taxon>Sordariomycetes</taxon>
        <taxon>Sordariomycetidae</taxon>
        <taxon>Magnaporthales</taxon>
        <taxon>Magnaporthaceae</taxon>
        <taxon>Magnaporthiopsis</taxon>
    </lineage>
</organism>
<evidence type="ECO:0000256" key="3">
    <source>
        <dbReference type="ARBA" id="ARBA00022989"/>
    </source>
</evidence>
<gene>
    <name evidence="9" type="ORF">MAPG_01537</name>
</gene>
<keyword evidence="2 7" id="KW-0812">Transmembrane</keyword>
<dbReference type="InterPro" id="IPR052337">
    <property type="entry name" value="SAT4-like"/>
</dbReference>
<evidence type="ECO:0000256" key="2">
    <source>
        <dbReference type="ARBA" id="ARBA00022692"/>
    </source>
</evidence>
<dbReference type="AlphaFoldDB" id="A0A0C4DNY8"/>
<dbReference type="OrthoDB" id="3936451at2759"/>
<reference evidence="11" key="2">
    <citation type="submission" date="2010-05" db="EMBL/GenBank/DDBJ databases">
        <title>The genome sequence of Magnaporthe poae strain ATCC 64411.</title>
        <authorList>
            <person name="Ma L.-J."/>
            <person name="Dead R."/>
            <person name="Young S."/>
            <person name="Zeng Q."/>
            <person name="Koehrsen M."/>
            <person name="Alvarado L."/>
            <person name="Berlin A."/>
            <person name="Chapman S.B."/>
            <person name="Chen Z."/>
            <person name="Freedman E."/>
            <person name="Gellesch M."/>
            <person name="Goldberg J."/>
            <person name="Griggs A."/>
            <person name="Gujja S."/>
            <person name="Heilman E.R."/>
            <person name="Heiman D."/>
            <person name="Hepburn T."/>
            <person name="Howarth C."/>
            <person name="Jen D."/>
            <person name="Larson L."/>
            <person name="Mehta T."/>
            <person name="Neiman D."/>
            <person name="Pearson M."/>
            <person name="Roberts A."/>
            <person name="Saif S."/>
            <person name="Shea T."/>
            <person name="Shenoy N."/>
            <person name="Sisk P."/>
            <person name="Stolte C."/>
            <person name="Sykes S."/>
            <person name="Walk T."/>
            <person name="White J."/>
            <person name="Yandava C."/>
            <person name="Haas B."/>
            <person name="Nusbaum C."/>
            <person name="Birren B."/>
        </authorList>
    </citation>
    <scope>NUCLEOTIDE SEQUENCE [LARGE SCALE GENOMIC DNA]</scope>
    <source>
        <strain evidence="11">ATCC 64411 / 73-15</strain>
    </source>
</reference>
<evidence type="ECO:0000259" key="8">
    <source>
        <dbReference type="Pfam" id="PF20684"/>
    </source>
</evidence>
<keyword evidence="11" id="KW-1185">Reference proteome</keyword>
<dbReference type="EMBL" id="GL876966">
    <property type="protein sequence ID" value="KLU82465.1"/>
    <property type="molecule type" value="Genomic_DNA"/>
</dbReference>
<comment type="subcellular location">
    <subcellularLocation>
        <location evidence="1">Membrane</location>
        <topology evidence="1">Multi-pass membrane protein</topology>
    </subcellularLocation>
</comment>
<dbReference type="EnsemblFungi" id="MAPG_01537T0">
    <property type="protein sequence ID" value="MAPG_01537T0"/>
    <property type="gene ID" value="MAPG_01537"/>
</dbReference>
<feature type="transmembrane region" description="Helical" evidence="7">
    <location>
        <begin position="51"/>
        <end position="76"/>
    </location>
</feature>